<feature type="signal peptide" evidence="6">
    <location>
        <begin position="1"/>
        <end position="27"/>
    </location>
</feature>
<comment type="subcellular location">
    <subcellularLocation>
        <location evidence="1">Membrane</location>
    </subcellularLocation>
</comment>
<evidence type="ECO:0000259" key="7">
    <source>
        <dbReference type="Pfam" id="PF01094"/>
    </source>
</evidence>
<evidence type="ECO:0000256" key="6">
    <source>
        <dbReference type="SAM" id="SignalP"/>
    </source>
</evidence>
<dbReference type="GO" id="GO:0016020">
    <property type="term" value="C:membrane"/>
    <property type="evidence" value="ECO:0007669"/>
    <property type="project" value="UniProtKB-SubCell"/>
</dbReference>
<dbReference type="Pfam" id="PF01094">
    <property type="entry name" value="ANF_receptor"/>
    <property type="match status" value="1"/>
</dbReference>
<sequence length="526" mass="59886">MVCYFALKRASLWVLLLRLLLVGAATGLRVNIVSPGFFSWRDSTSLSQLAPGILTGLDAIRRTYPQFNWTSEMLSTERLTDCPSLRDNIQYELSKWYYTKKYDGDEVLTVIITPGCFEVRLLNELAAAWDVLLITSMDYAEEMGNRNVYPSHVTTSPLSPENGIVYCALFAKMNWTKLYLLHDSSSTSYFIFQMTLLPSSLPKNCPIQLTSQRFASAAWNASQQLQLILQDFNSKSRVMLYLGNPFGLRKILIEAVKFNLLAGEHVFMALTPYDSPALFGNFTWQNDDSEDELMRLAYRAVLLIARADVRGPWYSSAAVRHLVPQWDQLTREKYDGPLPRPNLLLTALAAGHTAVELMAKAVYKSNPGGWVGRPPGGKLLADQLRNQSFDLQIGHVYILPQGQLDRENIASCFDFESGHFKTCLTSTSDKATARFLWKRVANVTWFDHNDFPFDEPKCGFDGHRDTDDCRRKDIHFRNVAIFASIIVMITLLIVIMGTRRQVRRQQIKHSTWWIVEFNTFAQKVNG</sequence>
<feature type="domain" description="Receptor ligand binding region" evidence="7">
    <location>
        <begin position="107"/>
        <end position="405"/>
    </location>
</feature>
<dbReference type="InterPro" id="IPR028082">
    <property type="entry name" value="Peripla_BP_I"/>
</dbReference>
<proteinExistence type="predicted"/>
<keyword evidence="9" id="KW-1185">Reference proteome</keyword>
<name>A0A1W0X6V0_HYPEX</name>
<dbReference type="Gene3D" id="3.40.50.2300">
    <property type="match status" value="1"/>
</dbReference>
<evidence type="ECO:0000256" key="2">
    <source>
        <dbReference type="ARBA" id="ARBA00022692"/>
    </source>
</evidence>
<evidence type="ECO:0000256" key="5">
    <source>
        <dbReference type="SAM" id="Phobius"/>
    </source>
</evidence>
<protein>
    <recommendedName>
        <fullName evidence="7">Receptor ligand binding region domain-containing protein</fullName>
    </recommendedName>
</protein>
<keyword evidence="2 5" id="KW-0812">Transmembrane</keyword>
<dbReference type="SUPFAM" id="SSF53822">
    <property type="entry name" value="Periplasmic binding protein-like I"/>
    <property type="match status" value="1"/>
</dbReference>
<keyword evidence="3 5" id="KW-1133">Transmembrane helix</keyword>
<dbReference type="OrthoDB" id="6158579at2759"/>
<dbReference type="AlphaFoldDB" id="A0A1W0X6V0"/>
<evidence type="ECO:0000256" key="3">
    <source>
        <dbReference type="ARBA" id="ARBA00022989"/>
    </source>
</evidence>
<dbReference type="EMBL" id="MTYJ01000012">
    <property type="protein sequence ID" value="OQV23286.1"/>
    <property type="molecule type" value="Genomic_DNA"/>
</dbReference>
<reference evidence="9" key="1">
    <citation type="submission" date="2017-01" db="EMBL/GenBank/DDBJ databases">
        <title>Comparative genomics of anhydrobiosis in the tardigrade Hypsibius dujardini.</title>
        <authorList>
            <person name="Yoshida Y."/>
            <person name="Koutsovoulos G."/>
            <person name="Laetsch D."/>
            <person name="Stevens L."/>
            <person name="Kumar S."/>
            <person name="Horikawa D."/>
            <person name="Ishino K."/>
            <person name="Komine S."/>
            <person name="Tomita M."/>
            <person name="Blaxter M."/>
            <person name="Arakawa K."/>
        </authorList>
    </citation>
    <scope>NUCLEOTIDE SEQUENCE [LARGE SCALE GENOMIC DNA]</scope>
    <source>
        <strain evidence="9">Z151</strain>
    </source>
</reference>
<feature type="chain" id="PRO_5012935601" description="Receptor ligand binding region domain-containing protein" evidence="6">
    <location>
        <begin position="28"/>
        <end position="526"/>
    </location>
</feature>
<organism evidence="8 9">
    <name type="scientific">Hypsibius exemplaris</name>
    <name type="common">Freshwater tardigrade</name>
    <dbReference type="NCBI Taxonomy" id="2072580"/>
    <lineage>
        <taxon>Eukaryota</taxon>
        <taxon>Metazoa</taxon>
        <taxon>Ecdysozoa</taxon>
        <taxon>Tardigrada</taxon>
        <taxon>Eutardigrada</taxon>
        <taxon>Parachela</taxon>
        <taxon>Hypsibioidea</taxon>
        <taxon>Hypsibiidae</taxon>
        <taxon>Hypsibius</taxon>
    </lineage>
</organism>
<feature type="transmembrane region" description="Helical" evidence="5">
    <location>
        <begin position="479"/>
        <end position="498"/>
    </location>
</feature>
<dbReference type="Proteomes" id="UP000192578">
    <property type="component" value="Unassembled WGS sequence"/>
</dbReference>
<evidence type="ECO:0000256" key="4">
    <source>
        <dbReference type="ARBA" id="ARBA00023136"/>
    </source>
</evidence>
<dbReference type="InterPro" id="IPR001828">
    <property type="entry name" value="ANF_lig-bd_rcpt"/>
</dbReference>
<accession>A0A1W0X6V0</accession>
<evidence type="ECO:0000313" key="9">
    <source>
        <dbReference type="Proteomes" id="UP000192578"/>
    </source>
</evidence>
<keyword evidence="6" id="KW-0732">Signal</keyword>
<keyword evidence="4 5" id="KW-0472">Membrane</keyword>
<gene>
    <name evidence="8" type="ORF">BV898_02736</name>
</gene>
<evidence type="ECO:0000256" key="1">
    <source>
        <dbReference type="ARBA" id="ARBA00004370"/>
    </source>
</evidence>
<comment type="caution">
    <text evidence="8">The sequence shown here is derived from an EMBL/GenBank/DDBJ whole genome shotgun (WGS) entry which is preliminary data.</text>
</comment>
<evidence type="ECO:0000313" key="8">
    <source>
        <dbReference type="EMBL" id="OQV23286.1"/>
    </source>
</evidence>